<proteinExistence type="predicted"/>
<sequence length="342" mass="39020">MQSAGTIEMSEQVPGPVTFTWIVQIDKTSKNSWNSPSFKLLERSGIGYEWEMIFGTESCQEFSHEKHDRLEVRYCGKVTQEKSKFVMNFCVHRLLSTNDKVKGEQCVKCYDNTTDENVPHDFFVSGSYKIVIPRIVETVFKLKVLCTIAVAFDNIEQNGFLLTLHEISLRKEYLSLFESGKFSDVTFIVGKQKMQLHKSILSSRSNVLAAMFDNGFKESNSNEVEIEDHSFEAMKEFFRYVYAAKVNDIGEHAVELLMLSNKYEVGGLKSLCEQSLIKSLENVNVLDCLNLANLHNAKILELKCVNFIASNASEIIELPDFSINKVPEDLRDKLFNLVVRKS</sequence>
<organism evidence="1 2">
    <name type="scientific">Eretmocerus hayati</name>
    <dbReference type="NCBI Taxonomy" id="131215"/>
    <lineage>
        <taxon>Eukaryota</taxon>
        <taxon>Metazoa</taxon>
        <taxon>Ecdysozoa</taxon>
        <taxon>Arthropoda</taxon>
        <taxon>Hexapoda</taxon>
        <taxon>Insecta</taxon>
        <taxon>Pterygota</taxon>
        <taxon>Neoptera</taxon>
        <taxon>Endopterygota</taxon>
        <taxon>Hymenoptera</taxon>
        <taxon>Apocrita</taxon>
        <taxon>Proctotrupomorpha</taxon>
        <taxon>Chalcidoidea</taxon>
        <taxon>Aphelinidae</taxon>
        <taxon>Aphelininae</taxon>
        <taxon>Eretmocerus</taxon>
    </lineage>
</organism>
<evidence type="ECO:0000313" key="2">
    <source>
        <dbReference type="Proteomes" id="UP001239111"/>
    </source>
</evidence>
<dbReference type="Proteomes" id="UP001239111">
    <property type="component" value="Chromosome 2"/>
</dbReference>
<name>A0ACC2PB40_9HYME</name>
<keyword evidence="2" id="KW-1185">Reference proteome</keyword>
<accession>A0ACC2PB40</accession>
<comment type="caution">
    <text evidence="1">The sequence shown here is derived from an EMBL/GenBank/DDBJ whole genome shotgun (WGS) entry which is preliminary data.</text>
</comment>
<evidence type="ECO:0000313" key="1">
    <source>
        <dbReference type="EMBL" id="KAJ8680814.1"/>
    </source>
</evidence>
<gene>
    <name evidence="1" type="ORF">QAD02_016601</name>
</gene>
<dbReference type="EMBL" id="CM056742">
    <property type="protein sequence ID" value="KAJ8680814.1"/>
    <property type="molecule type" value="Genomic_DNA"/>
</dbReference>
<protein>
    <submittedName>
        <fullName evidence="1">Uncharacterized protein</fullName>
    </submittedName>
</protein>
<reference evidence="1" key="1">
    <citation type="submission" date="2023-04" db="EMBL/GenBank/DDBJ databases">
        <title>A chromosome-level genome assembly of the parasitoid wasp Eretmocerus hayati.</title>
        <authorList>
            <person name="Zhong Y."/>
            <person name="Liu S."/>
            <person name="Liu Y."/>
        </authorList>
    </citation>
    <scope>NUCLEOTIDE SEQUENCE</scope>
    <source>
        <strain evidence="1">ZJU_SS_LIU_2023</strain>
    </source>
</reference>